<dbReference type="PANTHER" id="PTHR34222:SF99">
    <property type="entry name" value="PROTEIN, PUTATIVE-RELATED"/>
    <property type="match status" value="1"/>
</dbReference>
<accession>A0AAD1ZTX8</accession>
<sequence length="210" mass="22927">MIQGGCVIGVGMGMGRSTTPNIPLVIPPPLIGRSGSLSESSYAGSGRRWALDNVCLGDDDTVHEAQAYQQKLMQFLMGLNETYSAIRGQILLMNPFPSIRQAYYLVSQEEKKRLLSATQTATDIGRSAAMAVRHNNGGKMQFSTGADCPGVHSSQVSEVPHNNEGKPAFHYQKPNSSNFYDFLTITMRFLVKVNAVTKPGSGYEEDDWFG</sequence>
<organism evidence="1 2">
    <name type="scientific">Fraxinus pennsylvanica</name>
    <dbReference type="NCBI Taxonomy" id="56036"/>
    <lineage>
        <taxon>Eukaryota</taxon>
        <taxon>Viridiplantae</taxon>
        <taxon>Streptophyta</taxon>
        <taxon>Embryophyta</taxon>
        <taxon>Tracheophyta</taxon>
        <taxon>Spermatophyta</taxon>
        <taxon>Magnoliopsida</taxon>
        <taxon>eudicotyledons</taxon>
        <taxon>Gunneridae</taxon>
        <taxon>Pentapetalae</taxon>
        <taxon>asterids</taxon>
        <taxon>lamiids</taxon>
        <taxon>Lamiales</taxon>
        <taxon>Oleaceae</taxon>
        <taxon>Oleeae</taxon>
        <taxon>Fraxinus</taxon>
    </lineage>
</organism>
<dbReference type="PANTHER" id="PTHR34222">
    <property type="entry name" value="GAG_PRE-INTEGRS DOMAIN-CONTAINING PROTEIN"/>
    <property type="match status" value="1"/>
</dbReference>
<evidence type="ECO:0000313" key="2">
    <source>
        <dbReference type="Proteomes" id="UP000834106"/>
    </source>
</evidence>
<name>A0AAD1ZTX8_9LAMI</name>
<evidence type="ECO:0000313" key="1">
    <source>
        <dbReference type="EMBL" id="CAI9775685.1"/>
    </source>
</evidence>
<gene>
    <name evidence="1" type="ORF">FPE_LOCUS23115</name>
</gene>
<dbReference type="AlphaFoldDB" id="A0AAD1ZTX8"/>
<reference evidence="1" key="1">
    <citation type="submission" date="2023-05" db="EMBL/GenBank/DDBJ databases">
        <authorList>
            <person name="Huff M."/>
        </authorList>
    </citation>
    <scope>NUCLEOTIDE SEQUENCE</scope>
</reference>
<keyword evidence="2" id="KW-1185">Reference proteome</keyword>
<protein>
    <submittedName>
        <fullName evidence="1">Uncharacterized protein</fullName>
    </submittedName>
</protein>
<proteinExistence type="predicted"/>
<dbReference type="Proteomes" id="UP000834106">
    <property type="component" value="Chromosome 14"/>
</dbReference>
<dbReference type="EMBL" id="OU503049">
    <property type="protein sequence ID" value="CAI9775685.1"/>
    <property type="molecule type" value="Genomic_DNA"/>
</dbReference>